<dbReference type="GO" id="GO:0003677">
    <property type="term" value="F:DNA binding"/>
    <property type="evidence" value="ECO:0007669"/>
    <property type="project" value="InterPro"/>
</dbReference>
<evidence type="ECO:0000256" key="4">
    <source>
        <dbReference type="ARBA" id="ARBA00022840"/>
    </source>
</evidence>
<dbReference type="GO" id="GO:0033202">
    <property type="term" value="C:DNA helicase complex"/>
    <property type="evidence" value="ECO:0007669"/>
    <property type="project" value="TreeGrafter"/>
</dbReference>
<evidence type="ECO:0000313" key="8">
    <source>
        <dbReference type="EMBL" id="ABM04402.1"/>
    </source>
</evidence>
<keyword evidence="3" id="KW-0347">Helicase</keyword>
<keyword evidence="1" id="KW-0547">Nucleotide-binding</keyword>
<evidence type="ECO:0000259" key="7">
    <source>
        <dbReference type="Pfam" id="PF13361"/>
    </source>
</evidence>
<organism evidence="8 9">
    <name type="scientific">Psychromonas ingrahamii (strain DSM 17664 / CCUG 51855 / 37)</name>
    <dbReference type="NCBI Taxonomy" id="357804"/>
    <lineage>
        <taxon>Bacteria</taxon>
        <taxon>Pseudomonadati</taxon>
        <taxon>Pseudomonadota</taxon>
        <taxon>Gammaproteobacteria</taxon>
        <taxon>Alteromonadales</taxon>
        <taxon>Psychromonadaceae</taxon>
        <taxon>Psychromonas</taxon>
    </lineage>
</organism>
<dbReference type="PANTHER" id="PTHR11070">
    <property type="entry name" value="UVRD / RECB / PCRA DNA HELICASE FAMILY MEMBER"/>
    <property type="match status" value="1"/>
</dbReference>
<reference evidence="8 9" key="1">
    <citation type="submission" date="2007-01" db="EMBL/GenBank/DDBJ databases">
        <title>Complete sequence of Psychromonas ingrahamii 37.</title>
        <authorList>
            <consortium name="US DOE Joint Genome Institute"/>
            <person name="Copeland A."/>
            <person name="Lucas S."/>
            <person name="Lapidus A."/>
            <person name="Barry K."/>
            <person name="Detter J.C."/>
            <person name="Glavina del Rio T."/>
            <person name="Hammon N."/>
            <person name="Israni S."/>
            <person name="Dalin E."/>
            <person name="Tice H."/>
            <person name="Pitluck S."/>
            <person name="Thompson L.S."/>
            <person name="Brettin T."/>
            <person name="Bruce D."/>
            <person name="Han C."/>
            <person name="Tapia R."/>
            <person name="Schmutz J."/>
            <person name="Larimer F."/>
            <person name="Land M."/>
            <person name="Hauser L."/>
            <person name="Kyrpides N."/>
            <person name="Ivanova N."/>
            <person name="Staley J."/>
            <person name="Richardson P."/>
        </authorList>
    </citation>
    <scope>NUCLEOTIDE SEQUENCE [LARGE SCALE GENOMIC DNA]</scope>
    <source>
        <strain evidence="8 9">37</strain>
    </source>
</reference>
<dbReference type="Pfam" id="PF01443">
    <property type="entry name" value="Viral_helicase1"/>
    <property type="match status" value="1"/>
</dbReference>
<feature type="domain" description="(+)RNA virus helicase C-terminal" evidence="6">
    <location>
        <begin position="30"/>
        <end position="160"/>
    </location>
</feature>
<dbReference type="eggNOG" id="COG0210">
    <property type="taxonomic scope" value="Bacteria"/>
</dbReference>
<evidence type="ECO:0000313" key="9">
    <source>
        <dbReference type="Proteomes" id="UP000000639"/>
    </source>
</evidence>
<dbReference type="Pfam" id="PF13361">
    <property type="entry name" value="UvrD_C"/>
    <property type="match status" value="1"/>
</dbReference>
<dbReference type="GO" id="GO:0005524">
    <property type="term" value="F:ATP binding"/>
    <property type="evidence" value="ECO:0007669"/>
    <property type="project" value="UniProtKB-KW"/>
</dbReference>
<dbReference type="OrthoDB" id="7066673at2"/>
<dbReference type="RefSeq" id="WP_011770959.1">
    <property type="nucleotide sequence ID" value="NC_008709.1"/>
</dbReference>
<evidence type="ECO:0000256" key="5">
    <source>
        <dbReference type="ARBA" id="ARBA00034923"/>
    </source>
</evidence>
<dbReference type="GO" id="GO:0000725">
    <property type="term" value="P:recombinational repair"/>
    <property type="evidence" value="ECO:0007669"/>
    <property type="project" value="TreeGrafter"/>
</dbReference>
<dbReference type="InterPro" id="IPR027351">
    <property type="entry name" value="(+)RNA_virus_helicase_core_dom"/>
</dbReference>
<sequence length="382" mass="43396">MSWMVPAHRLDAEQSHFLLNELGKPGNKWIKGVAGSGKSVLLLQSLNDILHKEPNAKILMTYYTHSLKQMYLAGIEELNIDQTNIHYGTYFAFRKMKNKAFDYIFCDEVQDFPEDALTEMTNHCKQLFICGDVNQSLYDNVIDPTCISSVTKSKGYTLTTIHRLTQSIVKLITKLMPSLGDIRASKVAKKADDVTVRLGKAQDEAEELKYIIENAAEEIKPDKSAAVLLPSHNEVRRFIDLYCDHFNINKWSLANNQYGKPNYGLMNNYFTNFPLHYIGNSYGNLVEASKKGKLTLMTYHSAKGLDFDTVYLPFLNKNTDIKNETLFMVALSRSKNTLVLTHTGSMHMYLNTISDSESCHKIDLGNSNYSNVSETLDDDFDF</sequence>
<name>A1SY37_PSYIN</name>
<accession>A1SY37</accession>
<evidence type="ECO:0000256" key="2">
    <source>
        <dbReference type="ARBA" id="ARBA00022801"/>
    </source>
</evidence>
<dbReference type="GO" id="GO:0016787">
    <property type="term" value="F:hydrolase activity"/>
    <property type="evidence" value="ECO:0007669"/>
    <property type="project" value="UniProtKB-KW"/>
</dbReference>
<gene>
    <name evidence="8" type="ordered locus">Ping_2691</name>
</gene>
<keyword evidence="4" id="KW-0067">ATP-binding</keyword>
<dbReference type="InterPro" id="IPR027417">
    <property type="entry name" value="P-loop_NTPase"/>
</dbReference>
<keyword evidence="9" id="KW-1185">Reference proteome</keyword>
<dbReference type="eggNOG" id="COG1373">
    <property type="taxonomic scope" value="Bacteria"/>
</dbReference>
<protein>
    <recommendedName>
        <fullName evidence="5">DNA 3'-5' helicase II</fullName>
    </recommendedName>
</protein>
<dbReference type="InterPro" id="IPR000212">
    <property type="entry name" value="DNA_helicase_UvrD/REP"/>
</dbReference>
<dbReference type="Gene3D" id="3.40.50.300">
    <property type="entry name" value="P-loop containing nucleotide triphosphate hydrolases"/>
    <property type="match status" value="2"/>
</dbReference>
<dbReference type="SUPFAM" id="SSF52540">
    <property type="entry name" value="P-loop containing nucleoside triphosphate hydrolases"/>
    <property type="match status" value="1"/>
</dbReference>
<dbReference type="GO" id="GO:0005829">
    <property type="term" value="C:cytosol"/>
    <property type="evidence" value="ECO:0007669"/>
    <property type="project" value="TreeGrafter"/>
</dbReference>
<keyword evidence="2" id="KW-0378">Hydrolase</keyword>
<evidence type="ECO:0000256" key="1">
    <source>
        <dbReference type="ARBA" id="ARBA00022741"/>
    </source>
</evidence>
<evidence type="ECO:0000259" key="6">
    <source>
        <dbReference type="Pfam" id="PF01443"/>
    </source>
</evidence>
<feature type="domain" description="UvrD-like helicase C-terminal" evidence="7">
    <location>
        <begin position="285"/>
        <end position="342"/>
    </location>
</feature>
<evidence type="ECO:0000256" key="3">
    <source>
        <dbReference type="ARBA" id="ARBA00022806"/>
    </source>
</evidence>
<dbReference type="AlphaFoldDB" id="A1SY37"/>
<dbReference type="KEGG" id="pin:Ping_2691"/>
<dbReference type="HOGENOM" id="CLU_709133_0_0_6"/>
<dbReference type="GO" id="GO:0043138">
    <property type="term" value="F:3'-5' DNA helicase activity"/>
    <property type="evidence" value="ECO:0007669"/>
    <property type="project" value="TreeGrafter"/>
</dbReference>
<dbReference type="PANTHER" id="PTHR11070:SF2">
    <property type="entry name" value="ATP-DEPENDENT DNA HELICASE SRS2"/>
    <property type="match status" value="1"/>
</dbReference>
<dbReference type="EMBL" id="CP000510">
    <property type="protein sequence ID" value="ABM04402.1"/>
    <property type="molecule type" value="Genomic_DNA"/>
</dbReference>
<dbReference type="STRING" id="357804.Ping_2691"/>
<dbReference type="InterPro" id="IPR014017">
    <property type="entry name" value="DNA_helicase_UvrD-like_C"/>
</dbReference>
<proteinExistence type="predicted"/>
<dbReference type="Proteomes" id="UP000000639">
    <property type="component" value="Chromosome"/>
</dbReference>